<dbReference type="Gene3D" id="2.80.10.50">
    <property type="match status" value="1"/>
</dbReference>
<reference evidence="4" key="1">
    <citation type="submission" date="2021-01" db="EMBL/GenBank/DDBJ databases">
        <title>Whole genome shotgun sequence of Dactylosporangium siamense NBRC 106093.</title>
        <authorList>
            <person name="Komaki H."/>
            <person name="Tamura T."/>
        </authorList>
    </citation>
    <scope>NUCLEOTIDE SEQUENCE</scope>
    <source>
        <strain evidence="4">NBRC 106093</strain>
    </source>
</reference>
<organism evidence="4 5">
    <name type="scientific">Dactylosporangium siamense</name>
    <dbReference type="NCBI Taxonomy" id="685454"/>
    <lineage>
        <taxon>Bacteria</taxon>
        <taxon>Bacillati</taxon>
        <taxon>Actinomycetota</taxon>
        <taxon>Actinomycetes</taxon>
        <taxon>Micromonosporales</taxon>
        <taxon>Micromonosporaceae</taxon>
        <taxon>Dactylosporangium</taxon>
    </lineage>
</organism>
<dbReference type="SUPFAM" id="SSF50370">
    <property type="entry name" value="Ricin B-like lectins"/>
    <property type="match status" value="1"/>
</dbReference>
<feature type="domain" description="Ricin B lectin" evidence="3">
    <location>
        <begin position="313"/>
        <end position="402"/>
    </location>
</feature>
<keyword evidence="2" id="KW-0472">Membrane</keyword>
<evidence type="ECO:0000256" key="2">
    <source>
        <dbReference type="SAM" id="Phobius"/>
    </source>
</evidence>
<feature type="compositionally biased region" description="Low complexity" evidence="1">
    <location>
        <begin position="226"/>
        <end position="267"/>
    </location>
</feature>
<dbReference type="Pfam" id="PF14200">
    <property type="entry name" value="RicinB_lectin_2"/>
    <property type="match status" value="1"/>
</dbReference>
<evidence type="ECO:0000259" key="3">
    <source>
        <dbReference type="Pfam" id="PF14200"/>
    </source>
</evidence>
<dbReference type="Proteomes" id="UP000660611">
    <property type="component" value="Unassembled WGS sequence"/>
</dbReference>
<dbReference type="PROSITE" id="PS50231">
    <property type="entry name" value="RICIN_B_LECTIN"/>
    <property type="match status" value="1"/>
</dbReference>
<dbReference type="EMBL" id="BONQ01000026">
    <property type="protein sequence ID" value="GIG43726.1"/>
    <property type="molecule type" value="Genomic_DNA"/>
</dbReference>
<feature type="region of interest" description="Disordered" evidence="1">
    <location>
        <begin position="151"/>
        <end position="172"/>
    </location>
</feature>
<dbReference type="CDD" id="cd00161">
    <property type="entry name" value="beta-trefoil_Ricin-like"/>
    <property type="match status" value="1"/>
</dbReference>
<evidence type="ECO:0000313" key="5">
    <source>
        <dbReference type="Proteomes" id="UP000660611"/>
    </source>
</evidence>
<dbReference type="InterPro" id="IPR035992">
    <property type="entry name" value="Ricin_B-like_lectins"/>
</dbReference>
<dbReference type="SUPFAM" id="SSF48452">
    <property type="entry name" value="TPR-like"/>
    <property type="match status" value="1"/>
</dbReference>
<accession>A0A919PF86</accession>
<evidence type="ECO:0000313" key="4">
    <source>
        <dbReference type="EMBL" id="GIG43726.1"/>
    </source>
</evidence>
<dbReference type="AlphaFoldDB" id="A0A919PF86"/>
<feature type="region of interest" description="Disordered" evidence="1">
    <location>
        <begin position="212"/>
        <end position="267"/>
    </location>
</feature>
<dbReference type="Pfam" id="PF13424">
    <property type="entry name" value="TPR_12"/>
    <property type="match status" value="1"/>
</dbReference>
<gene>
    <name evidence="4" type="ORF">Dsi01nite_017670</name>
</gene>
<name>A0A919PF86_9ACTN</name>
<protein>
    <recommendedName>
        <fullName evidence="3">Ricin B lectin domain-containing protein</fullName>
    </recommendedName>
</protein>
<dbReference type="InterPro" id="IPR000772">
    <property type="entry name" value="Ricin_B_lectin"/>
</dbReference>
<comment type="caution">
    <text evidence="4">The sequence shown here is derived from an EMBL/GenBank/DDBJ whole genome shotgun (WGS) entry which is preliminary data.</text>
</comment>
<keyword evidence="2" id="KW-0812">Transmembrane</keyword>
<keyword evidence="2" id="KW-1133">Transmembrane helix</keyword>
<proteinExistence type="predicted"/>
<keyword evidence="5" id="KW-1185">Reference proteome</keyword>
<dbReference type="Gene3D" id="1.25.40.10">
    <property type="entry name" value="Tetratricopeptide repeat domain"/>
    <property type="match status" value="1"/>
</dbReference>
<feature type="compositionally biased region" description="Pro residues" evidence="1">
    <location>
        <begin position="156"/>
        <end position="171"/>
    </location>
</feature>
<feature type="transmembrane region" description="Helical" evidence="2">
    <location>
        <begin position="181"/>
        <end position="206"/>
    </location>
</feature>
<evidence type="ECO:0000256" key="1">
    <source>
        <dbReference type="SAM" id="MobiDB-lite"/>
    </source>
</evidence>
<sequence>MCWPTRQHIGVPELSTAVHAADAEAAAGNLAGARDLLVDAVDAARATLGPDDLEVLAAQARLAAVLRELGALPEARRVLESMLEAGCRTHGANHPQLLLATHELAVLAHELGNFYEAGRNFQLLSQHGPAALGADHHHVLAARRYLGEDVPGEIDAPPPLPLPPVGPPPGEPILAGRERRWLPAALAVASMALVALMATLVAVWAIPQRDPRPDPPSLAAPAGPIPSADAPSTSSSASVPPSGTATGPGLPVPGGTRTPPRSTPSTTAPAAIAGRYVIHVAHTGLCLGEGPELFVNSGRTVLGQHTCGSSLPQFTIEPVASNVYRILVAGRDGTGCADVDYQGTEEGLLLAAQTCTGAADQRFTLEPVTTPAAGYRLRSVAGSKFCIGVLEQKQERGVQIMQDTCRGSKAEVFTLERR</sequence>
<dbReference type="InterPro" id="IPR011990">
    <property type="entry name" value="TPR-like_helical_dom_sf"/>
</dbReference>